<accession>A0A8T3DIV3</accession>
<dbReference type="Gene3D" id="1.10.510.10">
    <property type="entry name" value="Transferase(Phosphotransferase) domain 1"/>
    <property type="match status" value="1"/>
</dbReference>
<evidence type="ECO:0000256" key="15">
    <source>
        <dbReference type="ARBA" id="ARBA00042914"/>
    </source>
</evidence>
<dbReference type="GO" id="GO:0005737">
    <property type="term" value="C:cytoplasm"/>
    <property type="evidence" value="ECO:0007669"/>
    <property type="project" value="TreeGrafter"/>
</dbReference>
<dbReference type="GO" id="GO:0005524">
    <property type="term" value="F:ATP binding"/>
    <property type="evidence" value="ECO:0007669"/>
    <property type="project" value="UniProtKB-UniRule"/>
</dbReference>
<reference evidence="23" key="1">
    <citation type="submission" date="2021-01" db="EMBL/GenBank/DDBJ databases">
        <authorList>
            <person name="Zahm M."/>
            <person name="Roques C."/>
            <person name="Cabau C."/>
            <person name="Klopp C."/>
            <person name="Donnadieu C."/>
            <person name="Jouanno E."/>
            <person name="Lampietro C."/>
            <person name="Louis A."/>
            <person name="Herpin A."/>
            <person name="Echchiki A."/>
            <person name="Berthelot C."/>
            <person name="Parey E."/>
            <person name="Roest-Crollius H."/>
            <person name="Braasch I."/>
            <person name="Postlethwait J."/>
            <person name="Bobe J."/>
            <person name="Montfort J."/>
            <person name="Bouchez O."/>
            <person name="Begum T."/>
            <person name="Mejri S."/>
            <person name="Adams A."/>
            <person name="Chen W.-J."/>
            <person name="Guiguen Y."/>
        </authorList>
    </citation>
    <scope>NUCLEOTIDE SEQUENCE</scope>
    <source>
        <tissue evidence="23">Blood</tissue>
    </source>
</reference>
<evidence type="ECO:0000256" key="13">
    <source>
        <dbReference type="ARBA" id="ARBA00040433"/>
    </source>
</evidence>
<keyword evidence="4" id="KW-0808">Transferase</keyword>
<dbReference type="OrthoDB" id="1405469at2759"/>
<keyword evidence="11" id="KW-0652">Protein synthesis inhibitor</keyword>
<evidence type="ECO:0000256" key="4">
    <source>
        <dbReference type="ARBA" id="ARBA00022679"/>
    </source>
</evidence>
<keyword evidence="7" id="KW-0418">Kinase</keyword>
<keyword evidence="5" id="KW-0677">Repeat</keyword>
<evidence type="ECO:0000256" key="3">
    <source>
        <dbReference type="ARBA" id="ARBA00022553"/>
    </source>
</evidence>
<evidence type="ECO:0000313" key="23">
    <source>
        <dbReference type="EMBL" id="KAI1895980.1"/>
    </source>
</evidence>
<dbReference type="PROSITE" id="PS00107">
    <property type="entry name" value="PROTEIN_KINASE_ATP"/>
    <property type="match status" value="1"/>
</dbReference>
<dbReference type="GO" id="GO:0017148">
    <property type="term" value="P:negative regulation of translation"/>
    <property type="evidence" value="ECO:0007669"/>
    <property type="project" value="UniProtKB-KW"/>
</dbReference>
<dbReference type="InterPro" id="IPR000719">
    <property type="entry name" value="Prot_kinase_dom"/>
</dbReference>
<protein>
    <recommendedName>
        <fullName evidence="13">Eukaryotic translation initiation factor 2-alpha kinase 1</fullName>
        <ecNumber evidence="1">2.7.11.1</ecNumber>
    </recommendedName>
    <alternativeName>
        <fullName evidence="15">Heme-regulated eukaryotic initiation factor eIF-2-alpha kinase</fullName>
    </alternativeName>
    <alternativeName>
        <fullName evidence="14">Hemin-sensitive initiation factor 2-alpha kinase</fullName>
    </alternativeName>
</protein>
<dbReference type="InterPro" id="IPR011009">
    <property type="entry name" value="Kinase-like_dom_sf"/>
</dbReference>
<dbReference type="InterPro" id="IPR008271">
    <property type="entry name" value="Ser/Thr_kinase_AS"/>
</dbReference>
<dbReference type="SMART" id="SM00220">
    <property type="entry name" value="S_TKc"/>
    <property type="match status" value="1"/>
</dbReference>
<sequence length="663" mass="73551">MFSSRGGKFVLPEENSDDGSQLQICRNLSSSSRRHERRPFTFPPEEDEDVEFDTSDCVEAGDVRPHGKHYPSIQEFAAAIPNHLLLGSLLEHLCFVYEKDPHRSRMLFKVIGQRLAGMNLLSPLAISDEFSTVRLQHNRAFTELLHAASTSLFPQDHRYLNADGQSFTLRSKDGLFQAQTSRYISEFEEICALGKGSYGRVFKVTNKLDGQSYAVKKILIKSVRREDCMKVLREVKVLSSLQHPSIVGYHTAWMEHVQPSAKGTNSITSQFPALQTPSQREAPEVSSGSSSGSSIVFESSGGVPDLVAAQKGLQGLLSAQGKGSVSRGESSAAVCPKAMRSAEGFLPCVFLGRPRTAVSTCPASTDTSALTQQDHSRDCLEINNNSYIDMDSPLCEGPSPEEGQFYLMLYIQMQLCDLSLRDWILERNSRPAGGEAFSDPYRCVDTEHAFSILRTILEGVAYIHSKGIMHRDLKPRNIFLHGPDCRVRIGDFGLACRDIIVDERMHLSPSSQAGGMHLSPSSQAGDSSHTTGVGTFVYAAPEQLQGSHYDSKSDMYSVGVVALELFQPFGTEMERVQRLGELREGKVPEVLSKRWPVLAKYIHLLTSTDPSMRPTADQLLQSELFNNSDRVILGLQRKVEEQEEEIVQLKRRISELQSSKNAV</sequence>
<dbReference type="InterPro" id="IPR054521">
    <property type="entry name" value="HRI2_3H"/>
</dbReference>
<evidence type="ECO:0000256" key="16">
    <source>
        <dbReference type="ARBA" id="ARBA00046654"/>
    </source>
</evidence>
<evidence type="ECO:0000256" key="10">
    <source>
        <dbReference type="ARBA" id="ARBA00023157"/>
    </source>
</evidence>
<gene>
    <name evidence="23" type="ORF">AGOR_G00090100</name>
</gene>
<feature type="compositionally biased region" description="Polar residues" evidence="21">
    <location>
        <begin position="18"/>
        <end position="31"/>
    </location>
</feature>
<dbReference type="PANTHER" id="PTHR11042:SF160">
    <property type="entry name" value="EUKARYOTIC TRANSLATION INITIATION FACTOR 2-ALPHA KINASE 1"/>
    <property type="match status" value="1"/>
</dbReference>
<comment type="similarity">
    <text evidence="12">Belongs to the protein kinase superfamily. Ser/Thr protein kinase family. GCN2 subfamily.</text>
</comment>
<keyword evidence="2" id="KW-0723">Serine/threonine-protein kinase</keyword>
<keyword evidence="8 19" id="KW-0067">ATP-binding</keyword>
<evidence type="ECO:0000256" key="9">
    <source>
        <dbReference type="ARBA" id="ARBA00022843"/>
    </source>
</evidence>
<evidence type="ECO:0000256" key="19">
    <source>
        <dbReference type="PROSITE-ProRule" id="PRU10141"/>
    </source>
</evidence>
<name>A0A8T3DIV3_9TELE</name>
<dbReference type="FunFam" id="1.10.510.10:FF:000375">
    <property type="entry name" value="Putative eukaryotic translation initiation factor 2-alpha kinase 1"/>
    <property type="match status" value="1"/>
</dbReference>
<dbReference type="PROSITE" id="PS50011">
    <property type="entry name" value="PROTEIN_KINASE_DOM"/>
    <property type="match status" value="1"/>
</dbReference>
<dbReference type="SUPFAM" id="SSF56112">
    <property type="entry name" value="Protein kinase-like (PK-like)"/>
    <property type="match status" value="1"/>
</dbReference>
<comment type="caution">
    <text evidence="23">The sequence shown here is derived from an EMBL/GenBank/DDBJ whole genome shotgun (WGS) entry which is preliminary data.</text>
</comment>
<feature type="region of interest" description="Disordered" evidence="21">
    <location>
        <begin position="1"/>
        <end position="48"/>
    </location>
</feature>
<feature type="coiled-coil region" evidence="20">
    <location>
        <begin position="632"/>
        <end position="659"/>
    </location>
</feature>
<keyword evidence="10" id="KW-1015">Disulfide bond</keyword>
<evidence type="ECO:0000256" key="1">
    <source>
        <dbReference type="ARBA" id="ARBA00012513"/>
    </source>
</evidence>
<dbReference type="EC" id="2.7.11.1" evidence="1"/>
<evidence type="ECO:0000256" key="5">
    <source>
        <dbReference type="ARBA" id="ARBA00022737"/>
    </source>
</evidence>
<organism evidence="23 24">
    <name type="scientific">Albula goreensis</name>
    <dbReference type="NCBI Taxonomy" id="1534307"/>
    <lineage>
        <taxon>Eukaryota</taxon>
        <taxon>Metazoa</taxon>
        <taxon>Chordata</taxon>
        <taxon>Craniata</taxon>
        <taxon>Vertebrata</taxon>
        <taxon>Euteleostomi</taxon>
        <taxon>Actinopterygii</taxon>
        <taxon>Neopterygii</taxon>
        <taxon>Teleostei</taxon>
        <taxon>Albuliformes</taxon>
        <taxon>Albulidae</taxon>
        <taxon>Albula</taxon>
    </lineage>
</organism>
<evidence type="ECO:0000256" key="21">
    <source>
        <dbReference type="SAM" id="MobiDB-lite"/>
    </source>
</evidence>
<evidence type="ECO:0000256" key="17">
    <source>
        <dbReference type="ARBA" id="ARBA00048659"/>
    </source>
</evidence>
<dbReference type="PANTHER" id="PTHR11042">
    <property type="entry name" value="EUKARYOTIC TRANSLATION INITIATION FACTOR 2-ALPHA KINASE EIF2-ALPHA KINASE -RELATED"/>
    <property type="match status" value="1"/>
</dbReference>
<evidence type="ECO:0000256" key="2">
    <source>
        <dbReference type="ARBA" id="ARBA00022527"/>
    </source>
</evidence>
<dbReference type="GO" id="GO:0005634">
    <property type="term" value="C:nucleus"/>
    <property type="evidence" value="ECO:0007669"/>
    <property type="project" value="TreeGrafter"/>
</dbReference>
<feature type="compositionally biased region" description="Low complexity" evidence="21">
    <location>
        <begin position="285"/>
        <end position="296"/>
    </location>
</feature>
<keyword evidence="9" id="KW-0832">Ubl conjugation</keyword>
<comment type="subunit">
    <text evidence="16">Synthesized in an inactive form that binds to the N-terminal domain of CDC37. Has to be associated with a multiprotein complex containing Hsp90, CDC37 and PPP5C for maturation and activation by autophosphorylation. The phosphatase PPP5C modulates this activation. Homodimer; homodimerizes in presence of heme, forming a disulfide-linked inactive homodimer. Interacts with DELE1; binds both to full-length DELE1 and processed form of DELE1 (S-DELE1) in response to stress, leading to activate its protein kinase activity and trigger the integrated stress response (ISR).</text>
</comment>
<evidence type="ECO:0000256" key="12">
    <source>
        <dbReference type="ARBA" id="ARBA00037982"/>
    </source>
</evidence>
<comment type="catalytic activity">
    <reaction evidence="18">
        <text>L-seryl-[protein] + ATP = O-phospho-L-seryl-[protein] + ADP + H(+)</text>
        <dbReference type="Rhea" id="RHEA:17989"/>
        <dbReference type="Rhea" id="RHEA-COMP:9863"/>
        <dbReference type="Rhea" id="RHEA-COMP:11604"/>
        <dbReference type="ChEBI" id="CHEBI:15378"/>
        <dbReference type="ChEBI" id="CHEBI:29999"/>
        <dbReference type="ChEBI" id="CHEBI:30616"/>
        <dbReference type="ChEBI" id="CHEBI:83421"/>
        <dbReference type="ChEBI" id="CHEBI:456216"/>
        <dbReference type="EC" id="2.7.11.1"/>
    </reaction>
    <physiologicalReaction direction="left-to-right" evidence="18">
        <dbReference type="Rhea" id="RHEA:17990"/>
    </physiologicalReaction>
</comment>
<dbReference type="Proteomes" id="UP000829720">
    <property type="component" value="Unassembled WGS sequence"/>
</dbReference>
<evidence type="ECO:0000313" key="24">
    <source>
        <dbReference type="Proteomes" id="UP000829720"/>
    </source>
</evidence>
<dbReference type="CDD" id="cd14049">
    <property type="entry name" value="STKc_EIF2AK1_HRI"/>
    <property type="match status" value="1"/>
</dbReference>
<dbReference type="PROSITE" id="PS00108">
    <property type="entry name" value="PROTEIN_KINASE_ST"/>
    <property type="match status" value="1"/>
</dbReference>
<evidence type="ECO:0000256" key="18">
    <source>
        <dbReference type="ARBA" id="ARBA00048977"/>
    </source>
</evidence>
<evidence type="ECO:0000256" key="11">
    <source>
        <dbReference type="ARBA" id="ARBA00023193"/>
    </source>
</evidence>
<feature type="binding site" evidence="19">
    <location>
        <position position="217"/>
    </location>
    <ligand>
        <name>ATP</name>
        <dbReference type="ChEBI" id="CHEBI:30616"/>
    </ligand>
</feature>
<keyword evidence="20" id="KW-0175">Coiled coil</keyword>
<evidence type="ECO:0000256" key="14">
    <source>
        <dbReference type="ARBA" id="ARBA00042456"/>
    </source>
</evidence>
<evidence type="ECO:0000259" key="22">
    <source>
        <dbReference type="PROSITE" id="PS50011"/>
    </source>
</evidence>
<feature type="domain" description="Protein kinase" evidence="22">
    <location>
        <begin position="187"/>
        <end position="625"/>
    </location>
</feature>
<dbReference type="InterPro" id="IPR017441">
    <property type="entry name" value="Protein_kinase_ATP_BS"/>
</dbReference>
<dbReference type="EMBL" id="JAERUA010000008">
    <property type="protein sequence ID" value="KAI1895980.1"/>
    <property type="molecule type" value="Genomic_DNA"/>
</dbReference>
<feature type="region of interest" description="Disordered" evidence="21">
    <location>
        <begin position="273"/>
        <end position="296"/>
    </location>
</feature>
<evidence type="ECO:0000256" key="8">
    <source>
        <dbReference type="ARBA" id="ARBA00022840"/>
    </source>
</evidence>
<evidence type="ECO:0000256" key="20">
    <source>
        <dbReference type="SAM" id="Coils"/>
    </source>
</evidence>
<keyword evidence="3" id="KW-0597">Phosphoprotein</keyword>
<dbReference type="GO" id="GO:0004694">
    <property type="term" value="F:eukaryotic translation initiation factor 2alpha kinase activity"/>
    <property type="evidence" value="ECO:0007669"/>
    <property type="project" value="TreeGrafter"/>
</dbReference>
<dbReference type="Gene3D" id="3.30.200.20">
    <property type="entry name" value="Phosphorylase Kinase, domain 1"/>
    <property type="match status" value="1"/>
</dbReference>
<proteinExistence type="inferred from homology"/>
<dbReference type="InterPro" id="IPR050339">
    <property type="entry name" value="CC_SR_Kinase"/>
</dbReference>
<dbReference type="Pfam" id="PF22949">
    <property type="entry name" value="HRI2_3H"/>
    <property type="match status" value="1"/>
</dbReference>
<keyword evidence="24" id="KW-1185">Reference proteome</keyword>
<evidence type="ECO:0000256" key="6">
    <source>
        <dbReference type="ARBA" id="ARBA00022741"/>
    </source>
</evidence>
<comment type="catalytic activity">
    <reaction evidence="17">
        <text>L-threonyl-[protein] + ATP = O-phospho-L-threonyl-[protein] + ADP + H(+)</text>
        <dbReference type="Rhea" id="RHEA:46608"/>
        <dbReference type="Rhea" id="RHEA-COMP:11060"/>
        <dbReference type="Rhea" id="RHEA-COMP:11605"/>
        <dbReference type="ChEBI" id="CHEBI:15378"/>
        <dbReference type="ChEBI" id="CHEBI:30013"/>
        <dbReference type="ChEBI" id="CHEBI:30616"/>
        <dbReference type="ChEBI" id="CHEBI:61977"/>
        <dbReference type="ChEBI" id="CHEBI:456216"/>
        <dbReference type="EC" id="2.7.11.1"/>
    </reaction>
    <physiologicalReaction direction="left-to-right" evidence="17">
        <dbReference type="Rhea" id="RHEA:46609"/>
    </physiologicalReaction>
</comment>
<evidence type="ECO:0000256" key="7">
    <source>
        <dbReference type="ARBA" id="ARBA00022777"/>
    </source>
</evidence>
<dbReference type="AlphaFoldDB" id="A0A8T3DIV3"/>
<dbReference type="Pfam" id="PF00069">
    <property type="entry name" value="Pkinase"/>
    <property type="match status" value="2"/>
</dbReference>
<keyword evidence="6 19" id="KW-0547">Nucleotide-binding</keyword>